<reference evidence="3" key="1">
    <citation type="submission" date="2022-11" db="UniProtKB">
        <authorList>
            <consortium name="WormBaseParasite"/>
        </authorList>
    </citation>
    <scope>IDENTIFICATION</scope>
</reference>
<evidence type="ECO:0000313" key="3">
    <source>
        <dbReference type="WBParaSite" id="sdigi.contig37.g2523.t1"/>
    </source>
</evidence>
<sequence length="96" mass="10886">MSQQTEREALREGGIEWNTCGSCASPAHRESSRERNRWLPSHREAPGIDGTARQSRDWHSVVRERNAYFVMNERRSVKVAWVLGDPGGVHQGSTIL</sequence>
<dbReference type="AlphaFoldDB" id="A0A915PRM6"/>
<feature type="compositionally biased region" description="Basic and acidic residues" evidence="1">
    <location>
        <begin position="27"/>
        <end position="46"/>
    </location>
</feature>
<feature type="region of interest" description="Disordered" evidence="1">
    <location>
        <begin position="21"/>
        <end position="56"/>
    </location>
</feature>
<organism evidence="2 3">
    <name type="scientific">Setaria digitata</name>
    <dbReference type="NCBI Taxonomy" id="48799"/>
    <lineage>
        <taxon>Eukaryota</taxon>
        <taxon>Metazoa</taxon>
        <taxon>Ecdysozoa</taxon>
        <taxon>Nematoda</taxon>
        <taxon>Chromadorea</taxon>
        <taxon>Rhabditida</taxon>
        <taxon>Spirurina</taxon>
        <taxon>Spiruromorpha</taxon>
        <taxon>Filarioidea</taxon>
        <taxon>Setariidae</taxon>
        <taxon>Setaria</taxon>
    </lineage>
</organism>
<evidence type="ECO:0000313" key="2">
    <source>
        <dbReference type="Proteomes" id="UP000887581"/>
    </source>
</evidence>
<dbReference type="WBParaSite" id="sdigi.contig37.g2523.t1">
    <property type="protein sequence ID" value="sdigi.contig37.g2523.t1"/>
    <property type="gene ID" value="sdigi.contig37.g2523"/>
</dbReference>
<accession>A0A915PRM6</accession>
<protein>
    <submittedName>
        <fullName evidence="3">Uncharacterized protein</fullName>
    </submittedName>
</protein>
<evidence type="ECO:0000256" key="1">
    <source>
        <dbReference type="SAM" id="MobiDB-lite"/>
    </source>
</evidence>
<name>A0A915PRM6_9BILA</name>
<proteinExistence type="predicted"/>
<dbReference type="Proteomes" id="UP000887581">
    <property type="component" value="Unplaced"/>
</dbReference>
<keyword evidence="2" id="KW-1185">Reference proteome</keyword>